<feature type="domain" description="Replication initiator A N-terminal" evidence="1">
    <location>
        <begin position="1"/>
        <end position="41"/>
    </location>
</feature>
<reference evidence="2 3" key="1">
    <citation type="submission" date="2014-12" db="EMBL/GenBank/DDBJ databases">
        <title>Draft genome sequences of 29 type strains of Enterococci.</title>
        <authorList>
            <person name="Zhong Z."/>
            <person name="Sun Z."/>
            <person name="Liu W."/>
            <person name="Zhang W."/>
            <person name="Zhang H."/>
        </authorList>
    </citation>
    <scope>NUCLEOTIDE SEQUENCE [LARGE SCALE GENOMIC DNA]</scope>
    <source>
        <strain evidence="2 3">DSM 21207</strain>
    </source>
</reference>
<proteinExistence type="predicted"/>
<gene>
    <name evidence="2" type="ORF">RU96_GL000880</name>
</gene>
<accession>A0A1L8R3W8</accession>
<comment type="caution">
    <text evidence="2">The sequence shown here is derived from an EMBL/GenBank/DDBJ whole genome shotgun (WGS) entry which is preliminary data.</text>
</comment>
<evidence type="ECO:0000259" key="1">
    <source>
        <dbReference type="Pfam" id="PF06970"/>
    </source>
</evidence>
<dbReference type="InterPro" id="IPR010724">
    <property type="entry name" value="RepA_N"/>
</dbReference>
<dbReference type="EMBL" id="JXKG01000018">
    <property type="protein sequence ID" value="OJG14427.1"/>
    <property type="molecule type" value="Genomic_DNA"/>
</dbReference>
<protein>
    <recommendedName>
        <fullName evidence="1">Replication initiator A N-terminal domain-containing protein</fullName>
    </recommendedName>
</protein>
<dbReference type="AlphaFoldDB" id="A0A1L8R3W8"/>
<name>A0A1L8R3W8_9ENTE</name>
<dbReference type="Pfam" id="PF06970">
    <property type="entry name" value="RepA_N"/>
    <property type="match status" value="1"/>
</dbReference>
<sequence length="42" mass="5017">MDFALSKNQIDKEGFVYFEFTGQKFAYMMNCSERKVNRIKNS</sequence>
<evidence type="ECO:0000313" key="2">
    <source>
        <dbReference type="EMBL" id="OJG14427.1"/>
    </source>
</evidence>
<dbReference type="Proteomes" id="UP000182835">
    <property type="component" value="Unassembled WGS sequence"/>
</dbReference>
<evidence type="ECO:0000313" key="3">
    <source>
        <dbReference type="Proteomes" id="UP000182835"/>
    </source>
</evidence>
<organism evidence="2 3">
    <name type="scientific">Enterococcus canintestini</name>
    <dbReference type="NCBI Taxonomy" id="317010"/>
    <lineage>
        <taxon>Bacteria</taxon>
        <taxon>Bacillati</taxon>
        <taxon>Bacillota</taxon>
        <taxon>Bacilli</taxon>
        <taxon>Lactobacillales</taxon>
        <taxon>Enterococcaceae</taxon>
        <taxon>Enterococcus</taxon>
    </lineage>
</organism>